<feature type="region of interest" description="Disordered" evidence="1">
    <location>
        <begin position="506"/>
        <end position="532"/>
    </location>
</feature>
<feature type="compositionally biased region" description="Acidic residues" evidence="1">
    <location>
        <begin position="366"/>
        <end position="375"/>
    </location>
</feature>
<feature type="compositionally biased region" description="Polar residues" evidence="1">
    <location>
        <begin position="224"/>
        <end position="236"/>
    </location>
</feature>
<dbReference type="InterPro" id="IPR040441">
    <property type="entry name" value="CFA20/CFAP20DC"/>
</dbReference>
<feature type="region of interest" description="Disordered" evidence="1">
    <location>
        <begin position="662"/>
        <end position="682"/>
    </location>
</feature>
<evidence type="ECO:0000313" key="4">
    <source>
        <dbReference type="Proteomes" id="UP000606274"/>
    </source>
</evidence>
<dbReference type="InterPro" id="IPR007714">
    <property type="entry name" value="CFA20_dom"/>
</dbReference>
<feature type="region of interest" description="Disordered" evidence="1">
    <location>
        <begin position="556"/>
        <end position="577"/>
    </location>
</feature>
<feature type="compositionally biased region" description="Low complexity" evidence="1">
    <location>
        <begin position="455"/>
        <end position="486"/>
    </location>
</feature>
<dbReference type="PANTHER" id="PTHR12458">
    <property type="entry name" value="ORF PROTEIN"/>
    <property type="match status" value="1"/>
</dbReference>
<organism evidence="3 4">
    <name type="scientific">Silurus meridionalis</name>
    <name type="common">Southern catfish</name>
    <name type="synonym">Silurus soldatovi meridionalis</name>
    <dbReference type="NCBI Taxonomy" id="175797"/>
    <lineage>
        <taxon>Eukaryota</taxon>
        <taxon>Metazoa</taxon>
        <taxon>Chordata</taxon>
        <taxon>Craniata</taxon>
        <taxon>Vertebrata</taxon>
        <taxon>Euteleostomi</taxon>
        <taxon>Actinopterygii</taxon>
        <taxon>Neopterygii</taxon>
        <taxon>Teleostei</taxon>
        <taxon>Ostariophysi</taxon>
        <taxon>Siluriformes</taxon>
        <taxon>Siluridae</taxon>
        <taxon>Silurus</taxon>
    </lineage>
</organism>
<dbReference type="Pfam" id="PF05018">
    <property type="entry name" value="CFA20_dom"/>
    <property type="match status" value="1"/>
</dbReference>
<dbReference type="AlphaFoldDB" id="A0A8T0C080"/>
<protein>
    <recommendedName>
        <fullName evidence="2">CFA20 domain-containing protein</fullName>
    </recommendedName>
</protein>
<evidence type="ECO:0000313" key="3">
    <source>
        <dbReference type="EMBL" id="KAF7711527.1"/>
    </source>
</evidence>
<feature type="compositionally biased region" description="Low complexity" evidence="1">
    <location>
        <begin position="319"/>
        <end position="333"/>
    </location>
</feature>
<proteinExistence type="predicted"/>
<name>A0A8T0C080_SILME</name>
<feature type="compositionally biased region" description="Polar residues" evidence="1">
    <location>
        <begin position="351"/>
        <end position="363"/>
    </location>
</feature>
<dbReference type="EMBL" id="JABFDY010000001">
    <property type="protein sequence ID" value="KAF7711527.1"/>
    <property type="molecule type" value="Genomic_DNA"/>
</dbReference>
<feature type="compositionally biased region" description="Basic and acidic residues" evidence="1">
    <location>
        <begin position="512"/>
        <end position="526"/>
    </location>
</feature>
<gene>
    <name evidence="3" type="ORF">HF521_000538</name>
</gene>
<evidence type="ECO:0000256" key="1">
    <source>
        <dbReference type="SAM" id="MobiDB-lite"/>
    </source>
</evidence>
<reference evidence="3" key="1">
    <citation type="submission" date="2020-08" db="EMBL/GenBank/DDBJ databases">
        <title>Chromosome-level assembly of Southern catfish (Silurus meridionalis) provides insights into visual adaptation to the nocturnal and benthic lifestyles.</title>
        <authorList>
            <person name="Zhang Y."/>
            <person name="Wang D."/>
            <person name="Peng Z."/>
        </authorList>
    </citation>
    <scope>NUCLEOTIDE SEQUENCE</scope>
    <source>
        <strain evidence="3">SWU-2019-XX</strain>
        <tissue evidence="3">Muscle</tissue>
    </source>
</reference>
<comment type="caution">
    <text evidence="3">The sequence shown here is derived from an EMBL/GenBank/DDBJ whole genome shotgun (WGS) entry which is preliminary data.</text>
</comment>
<sequence>MFRNEYQGGAVVEVFSAQGKDPVAKWKLSGQLSINKIFDKEMKGFVYSLEGSSQTHRMHLPKDGKTPLALIQRFLVLQVNVPLGKDFTTELLVTDQGHLKRRLYLSTVHKEFSATPLHARIPLTCLRRKIWCNLCIDLGSFTAELFRGAAFLSLDGIIISACCKVRRIFTMRTEPADHMDRDPYDIRIYPKEEIPKSCQFPSEVQHITQLMNMERLRQADQRSESISAESEQLSTEKVSRGPKTQDCSHIAFGSKVTGRPALTARKGSSLPNVTEHKAYSGRYGRRKAQPPVEQASAEKTGSGRPKWIPNAGKEKKPAHQSCSSSSPEPISKPLECQSSSEPLSDLHILENGNNSTRWTSTPLSLDEAEKEDGEEIFTFSSCPHSAKRSQIFSEASQGLSSYLNYDDQGWEGDRKEACLEDDFIGSEGEEDQTLFGFLSQRFSAHTSPAPPTLASVSIPRSTSSPSRCSETSKASTVTPTSTQSSSEGSRRTEMVCVAPTRCLSPCPGKLRNRQEHSGPERNRPDGNMRTSINRTSVREIPPEEVKLHKVRESMRRMPVGSSTCDLSRRAEQGEDEEEELRMLASLKRQQDEEGGTCDSGLSASQVQQCNVSLSMSSDDTSTWTQCIPLASEQGQFYQKEMNPLLYSNPREWIDVLSPPIIHPKQQQTGSKGDQSNLSTKGSVTEQNCSEDEFLSLLYDSCLNCYFDPQTGKYYELI</sequence>
<feature type="domain" description="CFA20" evidence="2">
    <location>
        <begin position="1"/>
        <end position="198"/>
    </location>
</feature>
<accession>A0A8T0C080</accession>
<keyword evidence="4" id="KW-1185">Reference proteome</keyword>
<feature type="region of interest" description="Disordered" evidence="1">
    <location>
        <begin position="217"/>
        <end position="375"/>
    </location>
</feature>
<dbReference type="OrthoDB" id="10261083at2759"/>
<feature type="compositionally biased region" description="Polar residues" evidence="1">
    <location>
        <begin position="664"/>
        <end position="682"/>
    </location>
</feature>
<dbReference type="Proteomes" id="UP000606274">
    <property type="component" value="Unassembled WGS sequence"/>
</dbReference>
<feature type="region of interest" description="Disordered" evidence="1">
    <location>
        <begin position="443"/>
        <end position="492"/>
    </location>
</feature>
<evidence type="ECO:0000259" key="2">
    <source>
        <dbReference type="Pfam" id="PF05018"/>
    </source>
</evidence>